<protein>
    <submittedName>
        <fullName evidence="3">Nodule Cysteine-Rich (NCR) secreted peptide</fullName>
    </submittedName>
</protein>
<reference evidence="3" key="1">
    <citation type="submission" date="2017-02" db="UniProtKB">
        <authorList>
            <consortium name="WormBaseParasite"/>
        </authorList>
    </citation>
    <scope>IDENTIFICATION</scope>
</reference>
<feature type="chain" id="PRO_5005892860" evidence="1">
    <location>
        <begin position="23"/>
        <end position="64"/>
    </location>
</feature>
<dbReference type="WBParaSite" id="PTRK_0001779166.1">
    <property type="protein sequence ID" value="PTRK_0001779166.1"/>
    <property type="gene ID" value="PTRK_0001779166"/>
</dbReference>
<accession>A0A0N5A702</accession>
<name>A0A0N5A702_PARTI</name>
<dbReference type="Proteomes" id="UP000038045">
    <property type="component" value="Unplaced"/>
</dbReference>
<proteinExistence type="predicted"/>
<evidence type="ECO:0000313" key="2">
    <source>
        <dbReference type="Proteomes" id="UP000038045"/>
    </source>
</evidence>
<organism evidence="2 3">
    <name type="scientific">Parastrongyloides trichosuri</name>
    <name type="common">Possum-specific nematode worm</name>
    <dbReference type="NCBI Taxonomy" id="131310"/>
    <lineage>
        <taxon>Eukaryota</taxon>
        <taxon>Metazoa</taxon>
        <taxon>Ecdysozoa</taxon>
        <taxon>Nematoda</taxon>
        <taxon>Chromadorea</taxon>
        <taxon>Rhabditida</taxon>
        <taxon>Tylenchina</taxon>
        <taxon>Panagrolaimomorpha</taxon>
        <taxon>Strongyloidoidea</taxon>
        <taxon>Strongyloididae</taxon>
        <taxon>Parastrongyloides</taxon>
    </lineage>
</organism>
<evidence type="ECO:0000313" key="3">
    <source>
        <dbReference type="WBParaSite" id="PTRK_0001779166.1"/>
    </source>
</evidence>
<feature type="signal peptide" evidence="1">
    <location>
        <begin position="1"/>
        <end position="22"/>
    </location>
</feature>
<dbReference type="AlphaFoldDB" id="A0A0N5A702"/>
<keyword evidence="1" id="KW-0732">Signal</keyword>
<evidence type="ECO:0000256" key="1">
    <source>
        <dbReference type="SAM" id="SignalP"/>
    </source>
</evidence>
<keyword evidence="2" id="KW-1185">Reference proteome</keyword>
<sequence length="64" mass="7189">MNFVTIFGILTTLFASINMVLSSKDCHEVLCFSLCMNSKSVAGYCVLLEDKLTCKCMKTFHEID</sequence>